<evidence type="ECO:0000256" key="6">
    <source>
        <dbReference type="ARBA" id="ARBA00022679"/>
    </source>
</evidence>
<dbReference type="Pfam" id="PF02518">
    <property type="entry name" value="HATPase_c"/>
    <property type="match status" value="1"/>
</dbReference>
<keyword evidence="12" id="KW-0902">Two-component regulatory system</keyword>
<evidence type="ECO:0000256" key="12">
    <source>
        <dbReference type="ARBA" id="ARBA00023012"/>
    </source>
</evidence>
<dbReference type="Pfam" id="PF00072">
    <property type="entry name" value="Response_reg"/>
    <property type="match status" value="2"/>
</dbReference>
<evidence type="ECO:0000256" key="9">
    <source>
        <dbReference type="ARBA" id="ARBA00022777"/>
    </source>
</evidence>
<dbReference type="OrthoDB" id="9770795at2"/>
<evidence type="ECO:0000256" key="11">
    <source>
        <dbReference type="ARBA" id="ARBA00022989"/>
    </source>
</evidence>
<dbReference type="SUPFAM" id="SSF52172">
    <property type="entry name" value="CheY-like"/>
    <property type="match status" value="2"/>
</dbReference>
<dbReference type="Gene3D" id="3.40.50.2300">
    <property type="match status" value="2"/>
</dbReference>
<evidence type="ECO:0000313" key="22">
    <source>
        <dbReference type="Proteomes" id="UP000234503"/>
    </source>
</evidence>
<evidence type="ECO:0000256" key="4">
    <source>
        <dbReference type="ARBA" id="ARBA00022475"/>
    </source>
</evidence>
<dbReference type="SUPFAM" id="SSF55785">
    <property type="entry name" value="PYP-like sensor domain (PAS domain)"/>
    <property type="match status" value="1"/>
</dbReference>
<dbReference type="SMART" id="SM00091">
    <property type="entry name" value="PAS"/>
    <property type="match status" value="2"/>
</dbReference>
<evidence type="ECO:0000259" key="16">
    <source>
        <dbReference type="PROSITE" id="PS50109"/>
    </source>
</evidence>
<dbReference type="InterPro" id="IPR004358">
    <property type="entry name" value="Sig_transdc_His_kin-like_C"/>
</dbReference>
<dbReference type="SUPFAM" id="SSF47384">
    <property type="entry name" value="Homodimeric domain of signal transducing histidine kinase"/>
    <property type="match status" value="1"/>
</dbReference>
<feature type="domain" description="Histidine kinase" evidence="16">
    <location>
        <begin position="274"/>
        <end position="492"/>
    </location>
</feature>
<dbReference type="InterPro" id="IPR036890">
    <property type="entry name" value="HATPase_C_sf"/>
</dbReference>
<evidence type="ECO:0000256" key="2">
    <source>
        <dbReference type="ARBA" id="ARBA00004651"/>
    </source>
</evidence>
<evidence type="ECO:0000256" key="5">
    <source>
        <dbReference type="ARBA" id="ARBA00022553"/>
    </source>
</evidence>
<evidence type="ECO:0000256" key="8">
    <source>
        <dbReference type="ARBA" id="ARBA00022741"/>
    </source>
</evidence>
<dbReference type="PROSITE" id="PS50112">
    <property type="entry name" value="PAS"/>
    <property type="match status" value="1"/>
</dbReference>
<dbReference type="CDD" id="cd00088">
    <property type="entry name" value="HPT"/>
    <property type="match status" value="1"/>
</dbReference>
<keyword evidence="10" id="KW-0067">ATP-binding</keyword>
<evidence type="ECO:0000313" key="21">
    <source>
        <dbReference type="EMBL" id="PLR37594.1"/>
    </source>
</evidence>
<reference evidence="21 22" key="1">
    <citation type="submission" date="2017-12" db="EMBL/GenBank/DDBJ databases">
        <title>Characterization of six clinical isolates of Enterochimera gen. nov., a novel genus of the Yersiniaciae family and the three species Enterochimera arupensis sp. nov., Enterochimera coloradensis sp. nov, and Enterochimera californica sp. nov.</title>
        <authorList>
            <person name="Rossi A."/>
            <person name="Fisher M."/>
        </authorList>
    </citation>
    <scope>NUCLEOTIDE SEQUENCE [LARGE SCALE GENOMIC DNA]</scope>
    <source>
        <strain evidence="22">2016-Iso4</strain>
    </source>
</reference>
<dbReference type="AlphaFoldDB" id="A0A2N5E7Y2"/>
<dbReference type="EMBL" id="PJZH01000004">
    <property type="protein sequence ID" value="PLR37594.1"/>
    <property type="molecule type" value="Genomic_DNA"/>
</dbReference>
<feature type="modified residue" description="4-aspartylphosphate" evidence="15">
    <location>
        <position position="703"/>
    </location>
</feature>
<comment type="caution">
    <text evidence="21">The sequence shown here is derived from an EMBL/GenBank/DDBJ whole genome shotgun (WGS) entry which is preliminary data.</text>
</comment>
<dbReference type="SMART" id="SM00387">
    <property type="entry name" value="HATPase_c"/>
    <property type="match status" value="1"/>
</dbReference>
<evidence type="ECO:0000256" key="13">
    <source>
        <dbReference type="ARBA" id="ARBA00023136"/>
    </source>
</evidence>
<dbReference type="Gene3D" id="3.30.450.20">
    <property type="entry name" value="PAS domain"/>
    <property type="match status" value="1"/>
</dbReference>
<evidence type="ECO:0000256" key="3">
    <source>
        <dbReference type="ARBA" id="ARBA00012438"/>
    </source>
</evidence>
<dbReference type="InterPro" id="IPR003594">
    <property type="entry name" value="HATPase_dom"/>
</dbReference>
<sequence>MKNAIFAALDHISAALMIYDADEKLVAFNNQAFDYYPAVRDSLVRGTPLEALIEAFINSGYISESTDRRALISALVERCRVDNHYEIRKLPGRTVFVQHNRTPEGGIVSLHTDVTHFADILASRRQLHDDFILAAEATHIGIWDWDYLNDLVQVNDALLTLLGYPRRSWKYTSEMWRQLIHPDDLPTAARLLQEAGNDRLAVFECELRILHQDQAYRWFLLLGQVISLTTEGGIARVIGTMQDITQRKKSEEASRQAVEMAKAASQAKSAFLANMSHEIRTPMNGILGMTQLCLDTDLTPEQRDYITMAHSSAHVLLKVIDDILDFSKIEAGKITLDMEEFALRPFLQGIMRPLMPKATEKGIELLVDVAPDVPEYIHCDSVRLRQVLTNLVSNALKFTHQGEVVMSITHGIAAQHLAFEVKDTGIGIPEDKQRVIFESFSQADTSTTRKYGGTGLGLTISARLVEMLGGELRVASTPGSGSTFFFSLPVLKKVPAISGPVHVPASLQGVRVAVVDDNQTNLRLMQEMLRHMGLQAVTFSSGQAALDALDASPGFPLILLDAQMPDMDGMTLALEITSNPALRNSKLIMLSSMGRYMDTAILKKIGILHFLNKPVDQNELFSVIVQTLAPGAQPPAPAPAAPLVTPDMEGAHYRILLAEDNMVNQKLAIHFLTKLGHQADIANNGLEALDKIAQHDYDLILMDLQMPEMDGQKATQILREQEALVTPPHHQPIIAMTAHAMQGDREYCLEHGFDGYIAKPVMIDALATEIARVMAIVPPPGDDAAAQPESAAEEAVNYPLMMERVGHDQELLTIVIGMFLEELPGLLASLHNAVAQQDIKGVKRDAHKMKGEAATFACETLVQALSQLEEAAEQNNVAAMHALDSRLDEMCQRVTVALTQIKEKQ</sequence>
<dbReference type="CDD" id="cd17546">
    <property type="entry name" value="REC_hyHK_CKI1_RcsC-like"/>
    <property type="match status" value="2"/>
</dbReference>
<feature type="domain" description="PAS" evidence="18">
    <location>
        <begin position="127"/>
        <end position="199"/>
    </location>
</feature>
<protein>
    <recommendedName>
        <fullName evidence="3">histidine kinase</fullName>
        <ecNumber evidence="3">2.7.13.3</ecNumber>
    </recommendedName>
</protein>
<keyword evidence="8" id="KW-0547">Nucleotide-binding</keyword>
<evidence type="ECO:0000256" key="15">
    <source>
        <dbReference type="PROSITE-ProRule" id="PRU00169"/>
    </source>
</evidence>
<dbReference type="CDD" id="cd00082">
    <property type="entry name" value="HisKA"/>
    <property type="match status" value="1"/>
</dbReference>
<dbReference type="Pfam" id="PF12860">
    <property type="entry name" value="PAS_7"/>
    <property type="match status" value="1"/>
</dbReference>
<dbReference type="FunFam" id="1.10.287.130:FF:000002">
    <property type="entry name" value="Two-component osmosensing histidine kinase"/>
    <property type="match status" value="1"/>
</dbReference>
<dbReference type="PANTHER" id="PTHR45339:SF1">
    <property type="entry name" value="HYBRID SIGNAL TRANSDUCTION HISTIDINE KINASE J"/>
    <property type="match status" value="1"/>
</dbReference>
<comment type="subcellular location">
    <subcellularLocation>
        <location evidence="2">Cell membrane</location>
        <topology evidence="2">Multi-pass membrane protein</topology>
    </subcellularLocation>
</comment>
<evidence type="ECO:0000259" key="17">
    <source>
        <dbReference type="PROSITE" id="PS50110"/>
    </source>
</evidence>
<dbReference type="InterPro" id="IPR001610">
    <property type="entry name" value="PAC"/>
</dbReference>
<dbReference type="SUPFAM" id="SSF55874">
    <property type="entry name" value="ATPase domain of HSP90 chaperone/DNA topoisomerase II/histidine kinase"/>
    <property type="match status" value="1"/>
</dbReference>
<evidence type="ECO:0000259" key="20">
    <source>
        <dbReference type="PROSITE" id="PS50894"/>
    </source>
</evidence>
<dbReference type="GO" id="GO:0005524">
    <property type="term" value="F:ATP binding"/>
    <property type="evidence" value="ECO:0007669"/>
    <property type="project" value="UniProtKB-KW"/>
</dbReference>
<dbReference type="InterPro" id="IPR036097">
    <property type="entry name" value="HisK_dim/P_sf"/>
</dbReference>
<dbReference type="EC" id="2.7.13.3" evidence="3"/>
<dbReference type="InterPro" id="IPR000014">
    <property type="entry name" value="PAS"/>
</dbReference>
<feature type="modified residue" description="4-aspartylphosphate" evidence="15">
    <location>
        <position position="561"/>
    </location>
</feature>
<proteinExistence type="predicted"/>
<dbReference type="NCBIfam" id="TIGR00229">
    <property type="entry name" value="sensory_box"/>
    <property type="match status" value="1"/>
</dbReference>
<dbReference type="SMART" id="SM00448">
    <property type="entry name" value="REC"/>
    <property type="match status" value="2"/>
</dbReference>
<name>A0A2N5E7Y2_9GAMM</name>
<keyword evidence="22" id="KW-1185">Reference proteome</keyword>
<dbReference type="GO" id="GO:0005886">
    <property type="term" value="C:plasma membrane"/>
    <property type="evidence" value="ECO:0007669"/>
    <property type="project" value="UniProtKB-SubCell"/>
</dbReference>
<dbReference type="InterPro" id="IPR008207">
    <property type="entry name" value="Sig_transdc_His_kin_Hpt_dom"/>
</dbReference>
<dbReference type="FunFam" id="3.30.565.10:FF:000078">
    <property type="entry name" value="Two-component sensor histidine kinase"/>
    <property type="match status" value="1"/>
</dbReference>
<accession>A0A2N5E7Y2</accession>
<dbReference type="InterPro" id="IPR036641">
    <property type="entry name" value="HPT_dom_sf"/>
</dbReference>
<feature type="domain" description="Response regulatory" evidence="17">
    <location>
        <begin position="654"/>
        <end position="774"/>
    </location>
</feature>
<dbReference type="InterPro" id="IPR013655">
    <property type="entry name" value="PAS_fold_3"/>
</dbReference>
<dbReference type="Pfam" id="PF01627">
    <property type="entry name" value="Hpt"/>
    <property type="match status" value="1"/>
</dbReference>
<dbReference type="RefSeq" id="WP_101823721.1">
    <property type="nucleotide sequence ID" value="NZ_PJZH01000004.1"/>
</dbReference>
<dbReference type="PROSITE" id="PS50109">
    <property type="entry name" value="HIS_KIN"/>
    <property type="match status" value="1"/>
</dbReference>
<evidence type="ECO:0000256" key="1">
    <source>
        <dbReference type="ARBA" id="ARBA00000085"/>
    </source>
</evidence>
<keyword evidence="7" id="KW-0812">Transmembrane</keyword>
<evidence type="ECO:0000259" key="18">
    <source>
        <dbReference type="PROSITE" id="PS50112"/>
    </source>
</evidence>
<dbReference type="Pfam" id="PF00512">
    <property type="entry name" value="HisKA"/>
    <property type="match status" value="1"/>
</dbReference>
<evidence type="ECO:0000256" key="7">
    <source>
        <dbReference type="ARBA" id="ARBA00022692"/>
    </source>
</evidence>
<evidence type="ECO:0000256" key="10">
    <source>
        <dbReference type="ARBA" id="ARBA00022840"/>
    </source>
</evidence>
<keyword evidence="4" id="KW-1003">Cell membrane</keyword>
<dbReference type="PROSITE" id="PS50894">
    <property type="entry name" value="HPT"/>
    <property type="match status" value="1"/>
</dbReference>
<dbReference type="InterPro" id="IPR011006">
    <property type="entry name" value="CheY-like_superfamily"/>
</dbReference>
<dbReference type="InterPro" id="IPR000700">
    <property type="entry name" value="PAS-assoc_C"/>
</dbReference>
<dbReference type="Gene3D" id="3.30.565.10">
    <property type="entry name" value="Histidine kinase-like ATPase, C-terminal domain"/>
    <property type="match status" value="1"/>
</dbReference>
<dbReference type="SMART" id="SM00086">
    <property type="entry name" value="PAC"/>
    <property type="match status" value="1"/>
</dbReference>
<dbReference type="Gene3D" id="1.10.287.130">
    <property type="match status" value="1"/>
</dbReference>
<feature type="domain" description="HPt" evidence="20">
    <location>
        <begin position="808"/>
        <end position="904"/>
    </location>
</feature>
<dbReference type="SUPFAM" id="SSF47226">
    <property type="entry name" value="Histidine-containing phosphotransfer domain, HPT domain"/>
    <property type="match status" value="1"/>
</dbReference>
<keyword evidence="6" id="KW-0808">Transferase</keyword>
<evidence type="ECO:0000256" key="14">
    <source>
        <dbReference type="PROSITE-ProRule" id="PRU00110"/>
    </source>
</evidence>
<dbReference type="PROSITE" id="PS50110">
    <property type="entry name" value="RESPONSE_REGULATORY"/>
    <property type="match status" value="2"/>
</dbReference>
<dbReference type="PANTHER" id="PTHR45339">
    <property type="entry name" value="HYBRID SIGNAL TRANSDUCTION HISTIDINE KINASE J"/>
    <property type="match status" value="1"/>
</dbReference>
<dbReference type="Proteomes" id="UP000234503">
    <property type="component" value="Unassembled WGS sequence"/>
</dbReference>
<dbReference type="Pfam" id="PF08447">
    <property type="entry name" value="PAS_3"/>
    <property type="match status" value="1"/>
</dbReference>
<comment type="catalytic activity">
    <reaction evidence="1">
        <text>ATP + protein L-histidine = ADP + protein N-phospho-L-histidine.</text>
        <dbReference type="EC" id="2.7.13.3"/>
    </reaction>
</comment>
<gene>
    <name evidence="21" type="ORF">CYR32_07230</name>
</gene>
<dbReference type="GO" id="GO:0000155">
    <property type="term" value="F:phosphorelay sensor kinase activity"/>
    <property type="evidence" value="ECO:0007669"/>
    <property type="project" value="InterPro"/>
</dbReference>
<organism evidence="21 22">
    <name type="scientific">Chimaeribacter coloradensis</name>
    <dbReference type="NCBI Taxonomy" id="2060068"/>
    <lineage>
        <taxon>Bacteria</taxon>
        <taxon>Pseudomonadati</taxon>
        <taxon>Pseudomonadota</taxon>
        <taxon>Gammaproteobacteria</taxon>
        <taxon>Enterobacterales</taxon>
        <taxon>Yersiniaceae</taxon>
        <taxon>Chimaeribacter</taxon>
    </lineage>
</organism>
<feature type="domain" description="Response regulatory" evidence="17">
    <location>
        <begin position="511"/>
        <end position="628"/>
    </location>
</feature>
<dbReference type="SMART" id="SM00388">
    <property type="entry name" value="HisKA"/>
    <property type="match status" value="1"/>
</dbReference>
<keyword evidence="5 15" id="KW-0597">Phosphoprotein</keyword>
<dbReference type="PRINTS" id="PR00344">
    <property type="entry name" value="BCTRLSENSOR"/>
</dbReference>
<feature type="domain" description="PAC" evidence="19">
    <location>
        <begin position="203"/>
        <end position="256"/>
    </location>
</feature>
<dbReference type="InterPro" id="IPR005467">
    <property type="entry name" value="His_kinase_dom"/>
</dbReference>
<dbReference type="Gene3D" id="1.20.120.160">
    <property type="entry name" value="HPT domain"/>
    <property type="match status" value="1"/>
</dbReference>
<dbReference type="CDD" id="cd16922">
    <property type="entry name" value="HATPase_EvgS-ArcB-TorS-like"/>
    <property type="match status" value="1"/>
</dbReference>
<feature type="modified residue" description="Phosphohistidine" evidence="14">
    <location>
        <position position="847"/>
    </location>
</feature>
<dbReference type="InterPro" id="IPR003661">
    <property type="entry name" value="HisK_dim/P_dom"/>
</dbReference>
<evidence type="ECO:0000259" key="19">
    <source>
        <dbReference type="PROSITE" id="PS50113"/>
    </source>
</evidence>
<dbReference type="InterPro" id="IPR001789">
    <property type="entry name" value="Sig_transdc_resp-reg_receiver"/>
</dbReference>
<dbReference type="CDD" id="cd00130">
    <property type="entry name" value="PAS"/>
    <property type="match status" value="1"/>
</dbReference>
<keyword evidence="11" id="KW-1133">Transmembrane helix</keyword>
<keyword evidence="9 21" id="KW-0418">Kinase</keyword>
<keyword evidence="13" id="KW-0472">Membrane</keyword>
<dbReference type="InterPro" id="IPR035965">
    <property type="entry name" value="PAS-like_dom_sf"/>
</dbReference>
<dbReference type="PROSITE" id="PS50113">
    <property type="entry name" value="PAC"/>
    <property type="match status" value="1"/>
</dbReference>